<organism evidence="2 3">
    <name type="scientific">Sphingomonas xinjiangensis</name>
    <dbReference type="NCBI Taxonomy" id="643568"/>
    <lineage>
        <taxon>Bacteria</taxon>
        <taxon>Pseudomonadati</taxon>
        <taxon>Pseudomonadota</taxon>
        <taxon>Alphaproteobacteria</taxon>
        <taxon>Sphingomonadales</taxon>
        <taxon>Sphingomonadaceae</taxon>
        <taxon>Sphingomonas</taxon>
    </lineage>
</organism>
<protein>
    <submittedName>
        <fullName evidence="2">Uncharacterized protein</fullName>
    </submittedName>
</protein>
<dbReference type="AlphaFoldDB" id="A0A840YJS5"/>
<feature type="region of interest" description="Disordered" evidence="1">
    <location>
        <begin position="114"/>
        <end position="167"/>
    </location>
</feature>
<gene>
    <name evidence="2" type="ORF">FHT02_002532</name>
</gene>
<accession>A0A840YJS5</accession>
<feature type="compositionally biased region" description="Polar residues" evidence="1">
    <location>
        <begin position="119"/>
        <end position="150"/>
    </location>
</feature>
<evidence type="ECO:0000256" key="1">
    <source>
        <dbReference type="SAM" id="MobiDB-lite"/>
    </source>
</evidence>
<dbReference type="EMBL" id="JACIJF010000007">
    <property type="protein sequence ID" value="MBB5711288.1"/>
    <property type="molecule type" value="Genomic_DNA"/>
</dbReference>
<dbReference type="RefSeq" id="WP_184088010.1">
    <property type="nucleotide sequence ID" value="NZ_JACIJF010000007.1"/>
</dbReference>
<keyword evidence="3" id="KW-1185">Reference proteome</keyword>
<reference evidence="2 3" key="1">
    <citation type="submission" date="2020-08" db="EMBL/GenBank/DDBJ databases">
        <title>Genomic Encyclopedia of Type Strains, Phase IV (KMG-IV): sequencing the most valuable type-strain genomes for metagenomic binning, comparative biology and taxonomic classification.</title>
        <authorList>
            <person name="Goeker M."/>
        </authorList>
    </citation>
    <scope>NUCLEOTIDE SEQUENCE [LARGE SCALE GENOMIC DNA]</scope>
    <source>
        <strain evidence="2 3">DSM 26736</strain>
    </source>
</reference>
<evidence type="ECO:0000313" key="2">
    <source>
        <dbReference type="EMBL" id="MBB5711288.1"/>
    </source>
</evidence>
<comment type="caution">
    <text evidence="2">The sequence shown here is derived from an EMBL/GenBank/DDBJ whole genome shotgun (WGS) entry which is preliminary data.</text>
</comment>
<name>A0A840YJS5_9SPHN</name>
<evidence type="ECO:0000313" key="3">
    <source>
        <dbReference type="Proteomes" id="UP000527143"/>
    </source>
</evidence>
<dbReference type="Proteomes" id="UP000527143">
    <property type="component" value="Unassembled WGS sequence"/>
</dbReference>
<proteinExistence type="predicted"/>
<sequence length="167" mass="17729">MNGDWIVLPNVEPEISVGVSLYQHKVHVARARRAAAARGSSTVTVEDILNAKLEAEAELKATFDSNQSVRAGSLAARYSCSGAICVPLYGDTLFSVLPPPGTIAPVEEYTPAPQDHALSASSSETSGRVVTQDDQPMPAPTNSSGESARGTSWHDMVDLAESMDDDW</sequence>